<comment type="subcellular location">
    <subcellularLocation>
        <location evidence="1">Cytoplasm</location>
        <location evidence="1">Cytosol</location>
    </subcellularLocation>
</comment>
<dbReference type="PATRIC" id="fig|491915.6.peg.2648"/>
<evidence type="ECO:0000256" key="8">
    <source>
        <dbReference type="SAM" id="Coils"/>
    </source>
</evidence>
<comment type="function">
    <text evidence="5">May act as an export chaperone for the filament capping protein FliD.</text>
</comment>
<dbReference type="EMBL" id="CP000922">
    <property type="protein sequence ID" value="ACJ34923.1"/>
    <property type="molecule type" value="Genomic_DNA"/>
</dbReference>
<proteinExistence type="inferred from homology"/>
<dbReference type="KEGG" id="afl:Aflv_2568"/>
<dbReference type="GeneID" id="7038842"/>
<feature type="coiled-coil region" evidence="8">
    <location>
        <begin position="63"/>
        <end position="94"/>
    </location>
</feature>
<dbReference type="eggNOG" id="ENOG50330XF">
    <property type="taxonomic scope" value="Bacteria"/>
</dbReference>
<reference evidence="9 10" key="1">
    <citation type="journal article" date="2008" name="Genome Biol.">
        <title>Encapsulated in silica: genome, proteome and physiology of the thermophilic bacterium Anoxybacillus flavithermus WK1.</title>
        <authorList>
            <person name="Saw J.H."/>
            <person name="Mountain B.W."/>
            <person name="Feng L."/>
            <person name="Omelchenko M.V."/>
            <person name="Hou S."/>
            <person name="Saito J.A."/>
            <person name="Stott M.B."/>
            <person name="Li D."/>
            <person name="Zhao G."/>
            <person name="Wu J."/>
            <person name="Galperin M.Y."/>
            <person name="Koonin E.V."/>
            <person name="Makarova K.S."/>
            <person name="Wolf Y.I."/>
            <person name="Rigden D.J."/>
            <person name="Dunfield P.F."/>
            <person name="Wang L."/>
            <person name="Alam M."/>
        </authorList>
    </citation>
    <scope>NUCLEOTIDE SEQUENCE [LARGE SCALE GENOMIC DNA]</scope>
    <source>
        <strain evidence="10">DSM 21510 / WK1</strain>
    </source>
</reference>
<accession>B7GL73</accession>
<dbReference type="RefSeq" id="WP_012576060.1">
    <property type="nucleotide sequence ID" value="NC_011567.1"/>
</dbReference>
<keyword evidence="9" id="KW-0282">Flagellum</keyword>
<dbReference type="InterPro" id="IPR008622">
    <property type="entry name" value="FliT"/>
</dbReference>
<keyword evidence="2" id="KW-0963">Cytoplasm</keyword>
<evidence type="ECO:0000256" key="3">
    <source>
        <dbReference type="ARBA" id="ARBA00022795"/>
    </source>
</evidence>
<dbReference type="AlphaFoldDB" id="B7GL73"/>
<keyword evidence="9" id="KW-0969">Cilium</keyword>
<keyword evidence="9" id="KW-0966">Cell projection</keyword>
<evidence type="ECO:0000256" key="2">
    <source>
        <dbReference type="ARBA" id="ARBA00022490"/>
    </source>
</evidence>
<comment type="similarity">
    <text evidence="6">Belongs to the bacillales FliT family.</text>
</comment>
<dbReference type="HOGENOM" id="CLU_165941_0_0_9"/>
<evidence type="ECO:0000256" key="4">
    <source>
        <dbReference type="ARBA" id="ARBA00023186"/>
    </source>
</evidence>
<protein>
    <recommendedName>
        <fullName evidence="7">Flagellar protein FliT</fullName>
    </recommendedName>
</protein>
<evidence type="ECO:0000313" key="10">
    <source>
        <dbReference type="Proteomes" id="UP000000742"/>
    </source>
</evidence>
<evidence type="ECO:0000256" key="7">
    <source>
        <dbReference type="ARBA" id="ARBA00093797"/>
    </source>
</evidence>
<dbReference type="STRING" id="491915.Aflv_2568"/>
<dbReference type="Proteomes" id="UP000000742">
    <property type="component" value="Chromosome"/>
</dbReference>
<keyword evidence="3" id="KW-1005">Bacterial flagellum biogenesis</keyword>
<keyword evidence="4" id="KW-0143">Chaperone</keyword>
<dbReference type="Pfam" id="PF05400">
    <property type="entry name" value="FliT"/>
    <property type="match status" value="1"/>
</dbReference>
<sequence length="116" mass="13900">MNVVLELLYVTNALAQLLREPIEKEKRDDVIEQVEVMLEKREQLLKHLPTMLTDEEKEMGKQLLVLDREVNRLLQQLKQQIQQDLKQIKQTKEAVDRYDDIYDSLAIDGMFYDKRR</sequence>
<name>B7GL73_ANOFW</name>
<evidence type="ECO:0000256" key="5">
    <source>
        <dbReference type="ARBA" id="ARBA00093765"/>
    </source>
</evidence>
<keyword evidence="8" id="KW-0175">Coiled coil</keyword>
<organism evidence="9 10">
    <name type="scientific">Anoxybacillus flavithermus (strain DSM 21510 / WK1)</name>
    <dbReference type="NCBI Taxonomy" id="491915"/>
    <lineage>
        <taxon>Bacteria</taxon>
        <taxon>Bacillati</taxon>
        <taxon>Bacillota</taxon>
        <taxon>Bacilli</taxon>
        <taxon>Bacillales</taxon>
        <taxon>Anoxybacillaceae</taxon>
        <taxon>Anoxybacillus</taxon>
    </lineage>
</organism>
<gene>
    <name evidence="9" type="ordered locus">Aflv_2568</name>
</gene>
<evidence type="ECO:0000313" key="9">
    <source>
        <dbReference type="EMBL" id="ACJ34923.1"/>
    </source>
</evidence>
<evidence type="ECO:0000256" key="6">
    <source>
        <dbReference type="ARBA" id="ARBA00093785"/>
    </source>
</evidence>
<evidence type="ECO:0000256" key="1">
    <source>
        <dbReference type="ARBA" id="ARBA00004514"/>
    </source>
</evidence>